<keyword evidence="1" id="KW-0472">Membrane</keyword>
<evidence type="ECO:0000313" key="3">
    <source>
        <dbReference type="EMBL" id="MDP5227261.1"/>
    </source>
</evidence>
<comment type="caution">
    <text evidence="3">The sequence shown here is derived from an EMBL/GenBank/DDBJ whole genome shotgun (WGS) entry which is preliminary data.</text>
</comment>
<feature type="transmembrane region" description="Helical" evidence="1">
    <location>
        <begin position="12"/>
        <end position="32"/>
    </location>
</feature>
<accession>A0ABT9INV7</accession>
<protein>
    <submittedName>
        <fullName evidence="3">Pilus assembly protein</fullName>
    </submittedName>
</protein>
<dbReference type="Pfam" id="PF07811">
    <property type="entry name" value="TadE"/>
    <property type="match status" value="1"/>
</dbReference>
<evidence type="ECO:0000256" key="1">
    <source>
        <dbReference type="SAM" id="Phobius"/>
    </source>
</evidence>
<sequence length="128" mass="13295">MARHRGSCEQGSAVVDFVLVAGLMTALFLGILQLTVILHVRNTLVDAASSGARYGALADRTAADAKGRTEDLIGSAVGNTFSQDVTADEQQVDGRRIVTVTVRSPFPALGLLGPSLALEVSGHAARHA</sequence>
<reference evidence="3 4" key="1">
    <citation type="submission" date="2023-08" db="EMBL/GenBank/DDBJ databases">
        <title>Arthrobacter horti sp. nov., isolated from forest soil.</title>
        <authorList>
            <person name="Park M."/>
        </authorList>
    </citation>
    <scope>NUCLEOTIDE SEQUENCE [LARGE SCALE GENOMIC DNA]</scope>
    <source>
        <strain evidence="3 4">YJM1</strain>
    </source>
</reference>
<dbReference type="EMBL" id="JAVALS010000004">
    <property type="protein sequence ID" value="MDP5227261.1"/>
    <property type="molecule type" value="Genomic_DNA"/>
</dbReference>
<evidence type="ECO:0000259" key="2">
    <source>
        <dbReference type="Pfam" id="PF07811"/>
    </source>
</evidence>
<dbReference type="Proteomes" id="UP001232725">
    <property type="component" value="Unassembled WGS sequence"/>
</dbReference>
<proteinExistence type="predicted"/>
<dbReference type="InterPro" id="IPR012495">
    <property type="entry name" value="TadE-like_dom"/>
</dbReference>
<feature type="domain" description="TadE-like" evidence="2">
    <location>
        <begin position="11"/>
        <end position="53"/>
    </location>
</feature>
<evidence type="ECO:0000313" key="4">
    <source>
        <dbReference type="Proteomes" id="UP001232725"/>
    </source>
</evidence>
<keyword evidence="1" id="KW-1133">Transmembrane helix</keyword>
<keyword evidence="1" id="KW-0812">Transmembrane</keyword>
<name>A0ABT9INV7_9MICC</name>
<organism evidence="3 4">
    <name type="scientific">Arthrobacter horti</name>
    <dbReference type="NCBI Taxonomy" id="3068273"/>
    <lineage>
        <taxon>Bacteria</taxon>
        <taxon>Bacillati</taxon>
        <taxon>Actinomycetota</taxon>
        <taxon>Actinomycetes</taxon>
        <taxon>Micrococcales</taxon>
        <taxon>Micrococcaceae</taxon>
        <taxon>Arthrobacter</taxon>
    </lineage>
</organism>
<keyword evidence="4" id="KW-1185">Reference proteome</keyword>
<gene>
    <name evidence="3" type="ORF">Q9R02_08870</name>
</gene>